<dbReference type="InterPro" id="IPR036565">
    <property type="entry name" value="Mur-like_cat_sf"/>
</dbReference>
<evidence type="ECO:0000256" key="13">
    <source>
        <dbReference type="ARBA" id="ARBA00022840"/>
    </source>
</evidence>
<dbReference type="PROSITE" id="PS01012">
    <property type="entry name" value="FOLYLPOLYGLU_SYNT_2"/>
    <property type="match status" value="1"/>
</dbReference>
<keyword evidence="23" id="KW-1185">Reference proteome</keyword>
<dbReference type="EMBL" id="JAPDFW010000059">
    <property type="protein sequence ID" value="KAJ5077194.1"/>
    <property type="molecule type" value="Genomic_DNA"/>
</dbReference>
<evidence type="ECO:0000313" key="23">
    <source>
        <dbReference type="Proteomes" id="UP001149090"/>
    </source>
</evidence>
<feature type="binding site" evidence="19">
    <location>
        <position position="333"/>
    </location>
    <ligand>
        <name>ATP</name>
        <dbReference type="ChEBI" id="CHEBI:30616"/>
    </ligand>
</feature>
<evidence type="ECO:0000256" key="7">
    <source>
        <dbReference type="ARBA" id="ARBA00022490"/>
    </source>
</evidence>
<comment type="caution">
    <text evidence="22">The sequence shown here is derived from an EMBL/GenBank/DDBJ whole genome shotgun (WGS) entry which is preliminary data.</text>
</comment>
<dbReference type="PANTHER" id="PTHR11136">
    <property type="entry name" value="FOLYLPOLYGLUTAMATE SYNTHASE-RELATED"/>
    <property type="match status" value="1"/>
</dbReference>
<evidence type="ECO:0000256" key="3">
    <source>
        <dbReference type="ARBA" id="ARBA00004305"/>
    </source>
</evidence>
<dbReference type="EC" id="6.3.2.17" evidence="18"/>
<name>A0A9Q0LRI6_ANAIG</name>
<dbReference type="Gene3D" id="3.90.190.20">
    <property type="entry name" value="Mur ligase, C-terminal domain"/>
    <property type="match status" value="1"/>
</dbReference>
<evidence type="ECO:0000256" key="20">
    <source>
        <dbReference type="PIRSR" id="PIRSR038895-2"/>
    </source>
</evidence>
<keyword evidence="15" id="KW-0496">Mitochondrion</keyword>
<dbReference type="AlphaFoldDB" id="A0A9Q0LRI6"/>
<dbReference type="PANTHER" id="PTHR11136:SF5">
    <property type="entry name" value="FOLYLPOLYGLUTAMATE SYNTHASE, MITOCHONDRIAL"/>
    <property type="match status" value="1"/>
</dbReference>
<evidence type="ECO:0000256" key="19">
    <source>
        <dbReference type="PIRSR" id="PIRSR038895-1"/>
    </source>
</evidence>
<dbReference type="GO" id="GO:0005524">
    <property type="term" value="F:ATP binding"/>
    <property type="evidence" value="ECO:0007669"/>
    <property type="project" value="UniProtKB-KW"/>
</dbReference>
<reference evidence="22" key="1">
    <citation type="submission" date="2022-10" db="EMBL/GenBank/DDBJ databases">
        <title>Novel sulphate-reducing endosymbionts in the free-living metamonad Anaeramoeba.</title>
        <authorList>
            <person name="Jerlstrom-Hultqvist J."/>
            <person name="Cepicka I."/>
            <person name="Gallot-Lavallee L."/>
            <person name="Salas-Leiva D."/>
            <person name="Curtis B.A."/>
            <person name="Zahonova K."/>
            <person name="Pipaliya S."/>
            <person name="Dacks J."/>
            <person name="Roger A.J."/>
        </authorList>
    </citation>
    <scope>NUCLEOTIDE SEQUENCE</scope>
    <source>
        <strain evidence="22">BMAN</strain>
    </source>
</reference>
<evidence type="ECO:0000256" key="15">
    <source>
        <dbReference type="ARBA" id="ARBA00023128"/>
    </source>
</evidence>
<evidence type="ECO:0000256" key="14">
    <source>
        <dbReference type="ARBA" id="ARBA00022842"/>
    </source>
</evidence>
<comment type="function">
    <text evidence="18">Catalyzes conversion of folates to polyglutamate derivatives allowing concentration of folate compounds in the cell and the intracellular retention of these cofactors, which are important substrates for most of the folate-dependent enzymes that are involved in one-carbon transfer reactions involved in purine, pyrimidine and amino acid synthesis.</text>
</comment>
<keyword evidence="9 18" id="KW-0436">Ligase</keyword>
<evidence type="ECO:0000256" key="1">
    <source>
        <dbReference type="ARBA" id="ARBA00001946"/>
    </source>
</evidence>
<dbReference type="NCBIfam" id="TIGR01499">
    <property type="entry name" value="folC"/>
    <property type="match status" value="1"/>
</dbReference>
<evidence type="ECO:0000256" key="2">
    <source>
        <dbReference type="ARBA" id="ARBA00004273"/>
    </source>
</evidence>
<evidence type="ECO:0000256" key="10">
    <source>
        <dbReference type="ARBA" id="ARBA00022723"/>
    </source>
</evidence>
<dbReference type="GO" id="GO:0005829">
    <property type="term" value="C:cytosol"/>
    <property type="evidence" value="ECO:0007669"/>
    <property type="project" value="TreeGrafter"/>
</dbReference>
<feature type="domain" description="Mur ligase central" evidence="21">
    <location>
        <begin position="58"/>
        <end position="217"/>
    </location>
</feature>
<evidence type="ECO:0000256" key="11">
    <source>
        <dbReference type="ARBA" id="ARBA00022741"/>
    </source>
</evidence>
<dbReference type="OMA" id="LDRMLMY"/>
<dbReference type="InterPro" id="IPR036615">
    <property type="entry name" value="Mur_ligase_C_dom_sf"/>
</dbReference>
<evidence type="ECO:0000256" key="4">
    <source>
        <dbReference type="ARBA" id="ARBA00004496"/>
    </source>
</evidence>
<dbReference type="PIRSF" id="PIRSF038895">
    <property type="entry name" value="FPGS"/>
    <property type="match status" value="1"/>
</dbReference>
<dbReference type="Gene3D" id="3.40.1190.10">
    <property type="entry name" value="Mur-like, catalytic domain"/>
    <property type="match status" value="1"/>
</dbReference>
<keyword evidence="8 18" id="KW-0554">One-carbon metabolism</keyword>
<comment type="cofactor">
    <cofactor evidence="1">
        <name>Mg(2+)</name>
        <dbReference type="ChEBI" id="CHEBI:18420"/>
    </cofactor>
</comment>
<keyword evidence="14 20" id="KW-0460">Magnesium</keyword>
<evidence type="ECO:0000256" key="12">
    <source>
        <dbReference type="ARBA" id="ARBA00022792"/>
    </source>
</evidence>
<keyword evidence="16" id="KW-0472">Membrane</keyword>
<dbReference type="InterPro" id="IPR013221">
    <property type="entry name" value="Mur_ligase_cen"/>
</dbReference>
<evidence type="ECO:0000256" key="18">
    <source>
        <dbReference type="PIRNR" id="PIRNR038895"/>
    </source>
</evidence>
<feature type="binding site" evidence="19">
    <location>
        <position position="350"/>
    </location>
    <ligand>
        <name>ATP</name>
        <dbReference type="ChEBI" id="CHEBI:30616"/>
    </ligand>
</feature>
<dbReference type="GO" id="GO:0005759">
    <property type="term" value="C:mitochondrial matrix"/>
    <property type="evidence" value="ECO:0007669"/>
    <property type="project" value="UniProtKB-SubCell"/>
</dbReference>
<evidence type="ECO:0000313" key="22">
    <source>
        <dbReference type="EMBL" id="KAJ5077194.1"/>
    </source>
</evidence>
<dbReference type="FunFam" id="3.40.1190.10:FF:000011">
    <property type="entry name" value="Folylpolyglutamate synthase/dihydrofolate synthase"/>
    <property type="match status" value="1"/>
</dbReference>
<comment type="catalytic activity">
    <reaction evidence="17 18">
        <text>(6S)-5,6,7,8-tetrahydrofolyl-(gamma-L-Glu)(n) + L-glutamate + ATP = (6S)-5,6,7,8-tetrahydrofolyl-(gamma-L-Glu)(n+1) + ADP + phosphate + H(+)</text>
        <dbReference type="Rhea" id="RHEA:10580"/>
        <dbReference type="Rhea" id="RHEA-COMP:14738"/>
        <dbReference type="Rhea" id="RHEA-COMP:14740"/>
        <dbReference type="ChEBI" id="CHEBI:15378"/>
        <dbReference type="ChEBI" id="CHEBI:29985"/>
        <dbReference type="ChEBI" id="CHEBI:30616"/>
        <dbReference type="ChEBI" id="CHEBI:43474"/>
        <dbReference type="ChEBI" id="CHEBI:141005"/>
        <dbReference type="ChEBI" id="CHEBI:456216"/>
        <dbReference type="EC" id="6.3.2.17"/>
    </reaction>
</comment>
<keyword evidence="10 20" id="KW-0479">Metal-binding</keyword>
<dbReference type="PROSITE" id="PS01011">
    <property type="entry name" value="FOLYLPOLYGLU_SYNT_1"/>
    <property type="match status" value="1"/>
</dbReference>
<feature type="binding site" evidence="20">
    <location>
        <position position="157"/>
    </location>
    <ligand>
        <name>Mg(2+)</name>
        <dbReference type="ChEBI" id="CHEBI:18420"/>
        <label>1</label>
    </ligand>
</feature>
<dbReference type="InterPro" id="IPR001645">
    <property type="entry name" value="Folylpolyglutamate_synth"/>
</dbReference>
<gene>
    <name evidence="22" type="ORF">M0811_00514</name>
</gene>
<organism evidence="22 23">
    <name type="scientific">Anaeramoeba ignava</name>
    <name type="common">Anaerobic marine amoeba</name>
    <dbReference type="NCBI Taxonomy" id="1746090"/>
    <lineage>
        <taxon>Eukaryota</taxon>
        <taxon>Metamonada</taxon>
        <taxon>Anaeramoebidae</taxon>
        <taxon>Anaeramoeba</taxon>
    </lineage>
</organism>
<feature type="binding site" evidence="20">
    <location>
        <position position="87"/>
    </location>
    <ligand>
        <name>Mg(2+)</name>
        <dbReference type="ChEBI" id="CHEBI:18420"/>
        <label>1</label>
    </ligand>
</feature>
<evidence type="ECO:0000256" key="6">
    <source>
        <dbReference type="ARBA" id="ARBA00008276"/>
    </source>
</evidence>
<dbReference type="GO" id="GO:0046872">
    <property type="term" value="F:metal ion binding"/>
    <property type="evidence" value="ECO:0007669"/>
    <property type="project" value="UniProtKB-KW"/>
</dbReference>
<comment type="pathway">
    <text evidence="5 18">Cofactor biosynthesis; tetrahydrofolylpolyglutamate biosynthesis.</text>
</comment>
<protein>
    <recommendedName>
        <fullName evidence="18">Folylpolyglutamate synthase</fullName>
        <ecNumber evidence="18">6.3.2.17</ecNumber>
    </recommendedName>
    <alternativeName>
        <fullName evidence="18">Folylpoly-gamma-glutamate synthetase</fullName>
    </alternativeName>
    <alternativeName>
        <fullName evidence="18">Tetrahydrofolylpolyglutamate synthase</fullName>
    </alternativeName>
</protein>
<dbReference type="SUPFAM" id="SSF53244">
    <property type="entry name" value="MurD-like peptide ligases, peptide-binding domain"/>
    <property type="match status" value="1"/>
</dbReference>
<dbReference type="GO" id="GO:0004326">
    <property type="term" value="F:tetrahydrofolylpolyglutamate synthase activity"/>
    <property type="evidence" value="ECO:0007669"/>
    <property type="project" value="UniProtKB-EC"/>
</dbReference>
<sequence>MQIKTYKQAIERLSKLQSNQKARIRMDSTFSGHNSLSEMDHYIESLELSLQKLSVIHVAGTKGKGSTCAFVESILRNCGLRTGLYISPHLVDIRERIVLNGNMISKEDFAEHFFAVYNKLEQTRTPDFPELPSFFRFMTLFAFHYFLHQKVDVAIIEVGIGGRYDSTNVVFPTVCGVSSLGFDHMSILGDTLDKIAFEKAGIFKRNVVAVTSPQKPIALKTLKETATSVGSPLFLVPDLSAYSSQNEIILSLEGDHQKINASLAITLAKFFLQLTFNVVDDLTTNLDWQKYLLVQPFQKTDEIFQEDLSTDSALEILFANSEKGLSTTSWPGRCQVCPSKKSENVIFYLDGAHTDESIGIAVNWFANKTRTNETETTENSSVKILLFFCTSDRDPKNLLQPLIKMNIFHHVIFSPHIPVKKAAKIPGNWLDLMKEIWESSDPKAQIYVEKTLSSSLSSIYSISENFQDVLIQVLVTGSLHIVGDVLSVEHLI</sequence>
<dbReference type="SUPFAM" id="SSF53623">
    <property type="entry name" value="MurD-like peptide ligases, catalytic domain"/>
    <property type="match status" value="1"/>
</dbReference>
<comment type="similarity">
    <text evidence="6 18">Belongs to the folylpolyglutamate synthase family.</text>
</comment>
<dbReference type="InterPro" id="IPR023600">
    <property type="entry name" value="Folylpolyglutamate_synth_euk"/>
</dbReference>
<keyword evidence="7" id="KW-0963">Cytoplasm</keyword>
<dbReference type="GO" id="GO:0005743">
    <property type="term" value="C:mitochondrial inner membrane"/>
    <property type="evidence" value="ECO:0007669"/>
    <property type="project" value="UniProtKB-SubCell"/>
</dbReference>
<evidence type="ECO:0000259" key="21">
    <source>
        <dbReference type="Pfam" id="PF08245"/>
    </source>
</evidence>
<dbReference type="OrthoDB" id="5212574at2759"/>
<accession>A0A9Q0LRI6</accession>
<evidence type="ECO:0000256" key="17">
    <source>
        <dbReference type="ARBA" id="ARBA00047493"/>
    </source>
</evidence>
<dbReference type="InterPro" id="IPR018109">
    <property type="entry name" value="Folylpolyglutamate_synth_CS"/>
</dbReference>
<feature type="binding site" evidence="20">
    <location>
        <position position="184"/>
    </location>
    <ligand>
        <name>Mg(2+)</name>
        <dbReference type="ChEBI" id="CHEBI:18420"/>
        <label>1</label>
    </ligand>
</feature>
<keyword evidence="12" id="KW-0999">Mitochondrion inner membrane</keyword>
<evidence type="ECO:0000256" key="16">
    <source>
        <dbReference type="ARBA" id="ARBA00023136"/>
    </source>
</evidence>
<proteinExistence type="inferred from homology"/>
<comment type="subcellular location">
    <subcellularLocation>
        <location evidence="4">Cytoplasm</location>
    </subcellularLocation>
    <subcellularLocation>
        <location evidence="2">Mitochondrion inner membrane</location>
    </subcellularLocation>
    <subcellularLocation>
        <location evidence="3">Mitochondrion matrix</location>
    </subcellularLocation>
</comment>
<keyword evidence="13 19" id="KW-0067">ATP-binding</keyword>
<dbReference type="GO" id="GO:0006730">
    <property type="term" value="P:one-carbon metabolic process"/>
    <property type="evidence" value="ECO:0007669"/>
    <property type="project" value="UniProtKB-KW"/>
</dbReference>
<dbReference type="Pfam" id="PF08245">
    <property type="entry name" value="Mur_ligase_M"/>
    <property type="match status" value="1"/>
</dbReference>
<evidence type="ECO:0000256" key="8">
    <source>
        <dbReference type="ARBA" id="ARBA00022563"/>
    </source>
</evidence>
<evidence type="ECO:0000256" key="9">
    <source>
        <dbReference type="ARBA" id="ARBA00022598"/>
    </source>
</evidence>
<comment type="cofactor">
    <cofactor evidence="18">
        <name>a monovalent cation</name>
        <dbReference type="ChEBI" id="CHEBI:60242"/>
    </cofactor>
    <text evidence="18">A monovalent cation.</text>
</comment>
<dbReference type="Proteomes" id="UP001149090">
    <property type="component" value="Unassembled WGS sequence"/>
</dbReference>
<evidence type="ECO:0000256" key="5">
    <source>
        <dbReference type="ARBA" id="ARBA00005150"/>
    </source>
</evidence>
<keyword evidence="11 19" id="KW-0547">Nucleotide-binding</keyword>